<dbReference type="RefSeq" id="WP_181584554.1">
    <property type="nucleotide sequence ID" value="NZ_CP059399.1"/>
</dbReference>
<protein>
    <submittedName>
        <fullName evidence="7">TetR/AcrR family transcriptional regulator</fullName>
    </submittedName>
</protein>
<evidence type="ECO:0000256" key="4">
    <source>
        <dbReference type="PROSITE-ProRule" id="PRU00335"/>
    </source>
</evidence>
<evidence type="ECO:0000256" key="1">
    <source>
        <dbReference type="ARBA" id="ARBA00023015"/>
    </source>
</evidence>
<dbReference type="AlphaFoldDB" id="A0A7D6VN36"/>
<gene>
    <name evidence="7" type="ORF">H0264_15190</name>
</gene>
<keyword evidence="8" id="KW-1185">Reference proteome</keyword>
<keyword evidence="2 4" id="KW-0238">DNA-binding</keyword>
<evidence type="ECO:0000256" key="2">
    <source>
        <dbReference type="ARBA" id="ARBA00023125"/>
    </source>
</evidence>
<evidence type="ECO:0000256" key="3">
    <source>
        <dbReference type="ARBA" id="ARBA00023163"/>
    </source>
</evidence>
<reference evidence="7 8" key="1">
    <citation type="submission" date="2020-07" db="EMBL/GenBank/DDBJ databases">
        <authorList>
            <person name="Zhuang K."/>
            <person name="Ran Y."/>
        </authorList>
    </citation>
    <scope>NUCLEOTIDE SEQUENCE [LARGE SCALE GENOMIC DNA]</scope>
    <source>
        <strain evidence="7 8">WCH-YHL-001</strain>
    </source>
</reference>
<evidence type="ECO:0000313" key="7">
    <source>
        <dbReference type="EMBL" id="QLY33390.1"/>
    </source>
</evidence>
<dbReference type="Gene3D" id="1.10.10.60">
    <property type="entry name" value="Homeodomain-like"/>
    <property type="match status" value="1"/>
</dbReference>
<feature type="region of interest" description="Disordered" evidence="5">
    <location>
        <begin position="190"/>
        <end position="210"/>
    </location>
</feature>
<name>A0A7D6VN36_9NOCA</name>
<proteinExistence type="predicted"/>
<dbReference type="InterPro" id="IPR009057">
    <property type="entry name" value="Homeodomain-like_sf"/>
</dbReference>
<evidence type="ECO:0000313" key="8">
    <source>
        <dbReference type="Proteomes" id="UP000515512"/>
    </source>
</evidence>
<feature type="DNA-binding region" description="H-T-H motif" evidence="4">
    <location>
        <begin position="29"/>
        <end position="48"/>
    </location>
</feature>
<organism evidence="7 8">
    <name type="scientific">Nocardia huaxiensis</name>
    <dbReference type="NCBI Taxonomy" id="2755382"/>
    <lineage>
        <taxon>Bacteria</taxon>
        <taxon>Bacillati</taxon>
        <taxon>Actinomycetota</taxon>
        <taxon>Actinomycetes</taxon>
        <taxon>Mycobacteriales</taxon>
        <taxon>Nocardiaceae</taxon>
        <taxon>Nocardia</taxon>
    </lineage>
</organism>
<dbReference type="KEGG" id="nhu:H0264_15190"/>
<keyword evidence="1" id="KW-0805">Transcription regulation</keyword>
<dbReference type="PRINTS" id="PR00455">
    <property type="entry name" value="HTHTETR"/>
</dbReference>
<sequence>MGRPRQFDESSLLDAATELFWSQGFDNTSVEDVSRATGVGNGSIYGAYANKRGLFLAAFERYCDHRARFIRDTILSAPGSTRAAVEALLEAVIDDCTSHPDRRGCLMLNSIAQLGHRIPEVITLSARTTTAMEQAVAERLRRAGVDDSTLGARSAAIIAMAQGLIHSSRLGIPRDQLFGTARVSAAALTPAEGGAAAARETTVRKPSPRQ</sequence>
<dbReference type="PANTHER" id="PTHR47506">
    <property type="entry name" value="TRANSCRIPTIONAL REGULATORY PROTEIN"/>
    <property type="match status" value="1"/>
</dbReference>
<dbReference type="PANTHER" id="PTHR47506:SF1">
    <property type="entry name" value="HTH-TYPE TRANSCRIPTIONAL REGULATOR YJDC"/>
    <property type="match status" value="1"/>
</dbReference>
<dbReference type="GO" id="GO:0003677">
    <property type="term" value="F:DNA binding"/>
    <property type="evidence" value="ECO:0007669"/>
    <property type="project" value="UniProtKB-UniRule"/>
</dbReference>
<dbReference type="PROSITE" id="PS50977">
    <property type="entry name" value="HTH_TETR_2"/>
    <property type="match status" value="1"/>
</dbReference>
<feature type="domain" description="HTH tetR-type" evidence="6">
    <location>
        <begin position="6"/>
        <end position="66"/>
    </location>
</feature>
<keyword evidence="3" id="KW-0804">Transcription</keyword>
<dbReference type="Proteomes" id="UP000515512">
    <property type="component" value="Chromosome"/>
</dbReference>
<dbReference type="SUPFAM" id="SSF46689">
    <property type="entry name" value="Homeodomain-like"/>
    <property type="match status" value="1"/>
</dbReference>
<dbReference type="EMBL" id="CP059399">
    <property type="protein sequence ID" value="QLY33390.1"/>
    <property type="molecule type" value="Genomic_DNA"/>
</dbReference>
<dbReference type="InterPro" id="IPR036271">
    <property type="entry name" value="Tet_transcr_reg_TetR-rel_C_sf"/>
</dbReference>
<dbReference type="Pfam" id="PF00440">
    <property type="entry name" value="TetR_N"/>
    <property type="match status" value="1"/>
</dbReference>
<accession>A0A7D6VN36</accession>
<dbReference type="SUPFAM" id="SSF48498">
    <property type="entry name" value="Tetracyclin repressor-like, C-terminal domain"/>
    <property type="match status" value="1"/>
</dbReference>
<evidence type="ECO:0000259" key="6">
    <source>
        <dbReference type="PROSITE" id="PS50977"/>
    </source>
</evidence>
<dbReference type="InterPro" id="IPR001647">
    <property type="entry name" value="HTH_TetR"/>
</dbReference>
<dbReference type="Gene3D" id="1.10.357.10">
    <property type="entry name" value="Tetracycline Repressor, domain 2"/>
    <property type="match status" value="1"/>
</dbReference>
<evidence type="ECO:0000256" key="5">
    <source>
        <dbReference type="SAM" id="MobiDB-lite"/>
    </source>
</evidence>